<name>A0A7S1CDQ5_9STRA</name>
<feature type="region of interest" description="Disordered" evidence="1">
    <location>
        <begin position="310"/>
        <end position="331"/>
    </location>
</feature>
<reference evidence="2" key="1">
    <citation type="submission" date="2021-01" db="EMBL/GenBank/DDBJ databases">
        <authorList>
            <person name="Corre E."/>
            <person name="Pelletier E."/>
            <person name="Niang G."/>
            <person name="Scheremetjew M."/>
            <person name="Finn R."/>
            <person name="Kale V."/>
            <person name="Holt S."/>
            <person name="Cochrane G."/>
            <person name="Meng A."/>
            <person name="Brown T."/>
            <person name="Cohen L."/>
        </authorList>
    </citation>
    <scope>NUCLEOTIDE SEQUENCE</scope>
    <source>
        <strain evidence="2">Ms1</strain>
    </source>
</reference>
<feature type="compositionally biased region" description="Low complexity" evidence="1">
    <location>
        <begin position="112"/>
        <end position="124"/>
    </location>
</feature>
<dbReference type="EMBL" id="HBFS01012421">
    <property type="protein sequence ID" value="CAD8915279.1"/>
    <property type="molecule type" value="Transcribed_RNA"/>
</dbReference>
<evidence type="ECO:0000313" key="2">
    <source>
        <dbReference type="EMBL" id="CAD8915279.1"/>
    </source>
</evidence>
<feature type="compositionally biased region" description="Gly residues" evidence="1">
    <location>
        <begin position="97"/>
        <end position="111"/>
    </location>
</feature>
<protein>
    <submittedName>
        <fullName evidence="2">Uncharacterized protein</fullName>
    </submittedName>
</protein>
<organism evidence="2">
    <name type="scientific">Bicosoecida sp. CB-2014</name>
    <dbReference type="NCBI Taxonomy" id="1486930"/>
    <lineage>
        <taxon>Eukaryota</taxon>
        <taxon>Sar</taxon>
        <taxon>Stramenopiles</taxon>
        <taxon>Bigyra</taxon>
        <taxon>Opalozoa</taxon>
        <taxon>Bicosoecida</taxon>
    </lineage>
</organism>
<evidence type="ECO:0000256" key="1">
    <source>
        <dbReference type="SAM" id="MobiDB-lite"/>
    </source>
</evidence>
<dbReference type="AlphaFoldDB" id="A0A7S1CDQ5"/>
<proteinExistence type="predicted"/>
<accession>A0A7S1CDQ5</accession>
<feature type="compositionally biased region" description="Low complexity" evidence="1">
    <location>
        <begin position="310"/>
        <end position="319"/>
    </location>
</feature>
<gene>
    <name evidence="2" type="ORF">BSP0115_LOCUS8536</name>
</gene>
<feature type="compositionally biased region" description="Low complexity" evidence="1">
    <location>
        <begin position="80"/>
        <end position="91"/>
    </location>
</feature>
<sequence length="487" mass="49882">MPAQSAAVALAIRGAVPFLEWRELVALRATSGVTRAVVDHPAVVITAFAALFGAGHEVTRSALALASSLHDVGSRDAAHGSAAAGAASGSHTDTGRGESGGSSGGAGGGAGAIDDSASGRRTSTGGAGAAPGGPGPAGAVASFAAQLAAVSPVPKLPEGCGVTWATLFLRTIALFQWLARATGDGTRFEAFGSASGGVYVGGFDERLETAECGAVLAPIDWWRDGPSAERPLRPADVVWHWLRVAGIEPVVSFSTDGEVEDAGALREVAAARRASTPSSLGSATEELTRDLLVSVGGAADAGEPASSAAAHFSSSLPASGGRSRTASDAALDERTSRVLRGDIAPSPDHALAGSLWAHHEALWRVTRGERKGKLTLRGAAAGVQRYYWTDSDFRSYTASYWQAADAASISRVACAAAEPAVPLASLEASRVFVSLLSPRCWSSRLRLVDNTEEGQTEETEDTAVLMLVAGPFVVAVEHMERTTVLYS</sequence>
<feature type="compositionally biased region" description="Gly residues" evidence="1">
    <location>
        <begin position="125"/>
        <end position="135"/>
    </location>
</feature>
<feature type="region of interest" description="Disordered" evidence="1">
    <location>
        <begin position="80"/>
        <end position="135"/>
    </location>
</feature>